<dbReference type="RefSeq" id="WP_179479800.1">
    <property type="nucleotide sequence ID" value="NZ_JACCFW010000001.1"/>
</dbReference>
<dbReference type="Pfam" id="PF16158">
    <property type="entry name" value="N_BRCA1_IG"/>
    <property type="match status" value="1"/>
</dbReference>
<accession>A0A853DA63</accession>
<gene>
    <name evidence="4" type="ORF">HNR15_001095</name>
</gene>
<dbReference type="InterPro" id="IPR032350">
    <property type="entry name" value="Nbr1_FW"/>
</dbReference>
<name>A0A853DA63_9MICO</name>
<feature type="region of interest" description="Disordered" evidence="1">
    <location>
        <begin position="163"/>
        <end position="196"/>
    </location>
</feature>
<protein>
    <recommendedName>
        <fullName evidence="3">Nbr1 FW domain-containing protein</fullName>
    </recommendedName>
</protein>
<feature type="compositionally biased region" description="Low complexity" evidence="1">
    <location>
        <begin position="163"/>
        <end position="181"/>
    </location>
</feature>
<evidence type="ECO:0000256" key="2">
    <source>
        <dbReference type="SAM" id="Phobius"/>
    </source>
</evidence>
<dbReference type="InterPro" id="IPR013783">
    <property type="entry name" value="Ig-like_fold"/>
</dbReference>
<dbReference type="Gene3D" id="2.60.40.10">
    <property type="entry name" value="Immunoglobulins"/>
    <property type="match status" value="1"/>
</dbReference>
<organism evidence="4 5">
    <name type="scientific">Allobranchiibius huperziae</name>
    <dbReference type="NCBI Taxonomy" id="1874116"/>
    <lineage>
        <taxon>Bacteria</taxon>
        <taxon>Bacillati</taxon>
        <taxon>Actinomycetota</taxon>
        <taxon>Actinomycetes</taxon>
        <taxon>Micrococcales</taxon>
        <taxon>Dermacoccaceae</taxon>
        <taxon>Allobranchiibius</taxon>
    </lineage>
</organism>
<feature type="compositionally biased region" description="Low complexity" evidence="1">
    <location>
        <begin position="86"/>
        <end position="118"/>
    </location>
</feature>
<keyword evidence="2" id="KW-0472">Membrane</keyword>
<keyword evidence="5" id="KW-1185">Reference proteome</keyword>
<evidence type="ECO:0000259" key="3">
    <source>
        <dbReference type="Pfam" id="PF16158"/>
    </source>
</evidence>
<feature type="transmembrane region" description="Helical" evidence="2">
    <location>
        <begin position="137"/>
        <end position="157"/>
    </location>
</feature>
<dbReference type="Proteomes" id="UP000571817">
    <property type="component" value="Unassembled WGS sequence"/>
</dbReference>
<evidence type="ECO:0000256" key="1">
    <source>
        <dbReference type="SAM" id="MobiDB-lite"/>
    </source>
</evidence>
<dbReference type="EMBL" id="JACCFW010000001">
    <property type="protein sequence ID" value="NYJ74132.1"/>
    <property type="molecule type" value="Genomic_DNA"/>
</dbReference>
<proteinExistence type="predicted"/>
<feature type="compositionally biased region" description="Gly residues" evidence="1">
    <location>
        <begin position="182"/>
        <end position="191"/>
    </location>
</feature>
<comment type="caution">
    <text evidence="4">The sequence shown here is derived from an EMBL/GenBank/DDBJ whole genome shotgun (WGS) entry which is preliminary data.</text>
</comment>
<feature type="domain" description="Nbr1 FW" evidence="3">
    <location>
        <begin position="221"/>
        <end position="311"/>
    </location>
</feature>
<keyword evidence="2" id="KW-1133">Transmembrane helix</keyword>
<evidence type="ECO:0000313" key="4">
    <source>
        <dbReference type="EMBL" id="NYJ74132.1"/>
    </source>
</evidence>
<reference evidence="4 5" key="1">
    <citation type="submission" date="2020-07" db="EMBL/GenBank/DDBJ databases">
        <title>Sequencing the genomes of 1000 actinobacteria strains.</title>
        <authorList>
            <person name="Klenk H.-P."/>
        </authorList>
    </citation>
    <scope>NUCLEOTIDE SEQUENCE [LARGE SCALE GENOMIC DNA]</scope>
    <source>
        <strain evidence="4 5">DSM 29531</strain>
    </source>
</reference>
<sequence>MPTNDRQQTVQRFADELSALRESVGSPSFRKMAETSGCISHTTLHEAASGNRFPSWDTTKQFVLACGADPAPWQERWHAAARQVDPSTEPATPSTSPVASEPVATSAASAGAPPADDTTGTAVSGDRPRHRWWEPTWVPVAIVLVAAIAVAGLFLALSRRSSSASPSTTSFTAAPQVAAGQTGPGQSGGSSSGCVVSKAAASPMSPVTPGDSSTFGADISYPDCATVKVGQKFTKEWRLDNVGSVTWTGRSLSRMGPPQGATDCRTPKRAVVPSTAPGHSAVVSIAVTAPSTARTCYVKFEMLDAQGRRTFPGNRPVYFYVYVVN</sequence>
<dbReference type="GO" id="GO:0005975">
    <property type="term" value="P:carbohydrate metabolic process"/>
    <property type="evidence" value="ECO:0007669"/>
    <property type="project" value="UniProtKB-ARBA"/>
</dbReference>
<dbReference type="AlphaFoldDB" id="A0A853DA63"/>
<evidence type="ECO:0000313" key="5">
    <source>
        <dbReference type="Proteomes" id="UP000571817"/>
    </source>
</evidence>
<keyword evidence="2" id="KW-0812">Transmembrane</keyword>
<feature type="region of interest" description="Disordered" evidence="1">
    <location>
        <begin position="80"/>
        <end position="129"/>
    </location>
</feature>
<dbReference type="CDD" id="cd14947">
    <property type="entry name" value="NBR1_like"/>
    <property type="match status" value="1"/>
</dbReference>